<dbReference type="InterPro" id="IPR056884">
    <property type="entry name" value="NPHP3-like_N"/>
</dbReference>
<comment type="caution">
    <text evidence="3">The sequence shown here is derived from an EMBL/GenBank/DDBJ whole genome shotgun (WGS) entry which is preliminary data.</text>
</comment>
<dbReference type="InterPro" id="IPR027417">
    <property type="entry name" value="P-loop_NTPase"/>
</dbReference>
<dbReference type="Pfam" id="PF24883">
    <property type="entry name" value="NPHP3_N"/>
    <property type="match status" value="1"/>
</dbReference>
<reference evidence="3 4" key="1">
    <citation type="journal article" name="Sci. Rep.">
        <title>Telomere-to-telomere assembled and centromere annotated genomes of the two main subspecies of the button mushroom Agaricus bisporus reveal especially polymorphic chromosome ends.</title>
        <authorList>
            <person name="Sonnenberg A.S.M."/>
            <person name="Sedaghat-Telgerd N."/>
            <person name="Lavrijssen B."/>
            <person name="Ohm R.A."/>
            <person name="Hendrickx P.M."/>
            <person name="Scholtmeijer K."/>
            <person name="Baars J.J.P."/>
            <person name="van Peer A."/>
        </authorList>
    </citation>
    <scope>NUCLEOTIDE SEQUENCE [LARGE SCALE GENOMIC DNA]</scope>
    <source>
        <strain evidence="3 4">H119_p4</strain>
    </source>
</reference>
<evidence type="ECO:0000313" key="3">
    <source>
        <dbReference type="EMBL" id="KAF7782962.1"/>
    </source>
</evidence>
<dbReference type="Gene3D" id="3.40.50.300">
    <property type="entry name" value="P-loop containing nucleotide triphosphate hydrolases"/>
    <property type="match status" value="1"/>
</dbReference>
<organism evidence="3 4">
    <name type="scientific">Agaricus bisporus var. burnettii</name>
    <dbReference type="NCBI Taxonomy" id="192524"/>
    <lineage>
        <taxon>Eukaryota</taxon>
        <taxon>Fungi</taxon>
        <taxon>Dikarya</taxon>
        <taxon>Basidiomycota</taxon>
        <taxon>Agaricomycotina</taxon>
        <taxon>Agaricomycetes</taxon>
        <taxon>Agaricomycetidae</taxon>
        <taxon>Agaricales</taxon>
        <taxon>Agaricineae</taxon>
        <taxon>Agaricaceae</taxon>
        <taxon>Agaricus</taxon>
    </lineage>
</organism>
<gene>
    <name evidence="3" type="ORF">Agabi119p4_2338</name>
</gene>
<dbReference type="AlphaFoldDB" id="A0A8H7F907"/>
<feature type="domain" description="Nephrocystin 3-like N-terminal" evidence="2">
    <location>
        <begin position="181"/>
        <end position="342"/>
    </location>
</feature>
<dbReference type="SUPFAM" id="SSF52540">
    <property type="entry name" value="P-loop containing nucleoside triphosphate hydrolases"/>
    <property type="match status" value="1"/>
</dbReference>
<dbReference type="Proteomes" id="UP000629468">
    <property type="component" value="Unassembled WGS sequence"/>
</dbReference>
<protein>
    <recommendedName>
        <fullName evidence="2">Nephrocystin 3-like N-terminal domain-containing protein</fullName>
    </recommendedName>
</protein>
<proteinExistence type="predicted"/>
<evidence type="ECO:0000256" key="1">
    <source>
        <dbReference type="ARBA" id="ARBA00022737"/>
    </source>
</evidence>
<dbReference type="EMBL" id="JABXXO010000003">
    <property type="protein sequence ID" value="KAF7782962.1"/>
    <property type="molecule type" value="Genomic_DNA"/>
</dbReference>
<dbReference type="PANTHER" id="PTHR10039:SF14">
    <property type="entry name" value="NACHT DOMAIN-CONTAINING PROTEIN"/>
    <property type="match status" value="1"/>
</dbReference>
<name>A0A8H7F907_AGABI</name>
<evidence type="ECO:0000313" key="4">
    <source>
        <dbReference type="Proteomes" id="UP000629468"/>
    </source>
</evidence>
<keyword evidence="1" id="KW-0677">Repeat</keyword>
<dbReference type="PANTHER" id="PTHR10039">
    <property type="entry name" value="AMELOGENIN"/>
    <property type="match status" value="1"/>
</dbReference>
<accession>A0A8H7F907</accession>
<sequence>MNLRSKGQNVKTSLSGLFGWRKQSRSQIQVTDVGSDVMTGSPPDLVVQRNAWPAIETHRDMDTSVVGNARNLNDALSEDIQNAASSTPYCGVHKIVTSEYEAPDVYTNTTGGILNNANHLLLNNPTMVDNSTKVINQGGDNKASRAKKLLSKHIIPGAAHDSSARDPPPKCHPGTRIKINERIMDWFYTEAKAELILRIHGPAGVGKSAIVQTLAEVLALAKCLGASVFFSRPNRRNDSRSVFITVAYQFAVHIQSYCAFICELLAFDPEIVNKSMEEQFRAFIVKPFVEKKIGEGGKAWGILLDGLDELDERDRQREIIRLITTFVHDHPKVPLVWVISSRLEPHITNTFKQQRLVCNYKEEYVPIDSPEACQDVEHYLRSSFEIIQQVKFPHIVGEDWPEETKIVKLAHAASGLFAFADVAVRFIEDPNHADPITRLDDVLSVVDGCRVGSAGDQPFALLDALYTRIITRIPPKIWPTTQRVLGAITASNLFSRLDCVKGFSVVLGLELNKVYASINDFYSVLDIPPLGDVYSRGFRFHHASFVDFLRDATRANEYYISYDNARDDLRESGLRIWLDFKRQSSQGRSSDYSDKWSRYASQFHSKANQSRDTCGRFNGSLSEYVHAALWNSLWEKHNTVKQDMSQRHWDELLDLLCQVDAGTACYGFGPLAKKLAVELWFDIWKTYREEFTNRGVVREIRLEQLQLDHLEWPREYPTHAHFAHPRKKAGKFSPVILIKPSTPESFSDYISGLKYFQQDNPALQVLICGPPGHHFAIFAYKYTEDDFEKRSLHTGKKISKVDKYDYSGYYCIPYPDNV</sequence>
<evidence type="ECO:0000259" key="2">
    <source>
        <dbReference type="Pfam" id="PF24883"/>
    </source>
</evidence>